<accession>A1BFG5</accession>
<evidence type="ECO:0000313" key="3">
    <source>
        <dbReference type="EMBL" id="ABL65142.1"/>
    </source>
</evidence>
<dbReference type="HOGENOM" id="CLU_010194_1_3_10"/>
<dbReference type="KEGG" id="cph:Cpha266_1101"/>
<dbReference type="STRING" id="290317.Cpha266_1101"/>
<dbReference type="OrthoDB" id="9803333at2"/>
<dbReference type="eggNOG" id="COG1028">
    <property type="taxonomic scope" value="Bacteria"/>
</dbReference>
<dbReference type="PRINTS" id="PR00081">
    <property type="entry name" value="GDHRDH"/>
</dbReference>
<dbReference type="Proteomes" id="UP000008701">
    <property type="component" value="Chromosome"/>
</dbReference>
<dbReference type="InterPro" id="IPR036291">
    <property type="entry name" value="NAD(P)-bd_dom_sf"/>
</dbReference>
<dbReference type="InterPro" id="IPR050259">
    <property type="entry name" value="SDR"/>
</dbReference>
<organism evidence="3 4">
    <name type="scientific">Chlorobium phaeobacteroides (strain DSM 266 / SMG 266 / 2430)</name>
    <dbReference type="NCBI Taxonomy" id="290317"/>
    <lineage>
        <taxon>Bacteria</taxon>
        <taxon>Pseudomonadati</taxon>
        <taxon>Chlorobiota</taxon>
        <taxon>Chlorobiia</taxon>
        <taxon>Chlorobiales</taxon>
        <taxon>Chlorobiaceae</taxon>
        <taxon>Chlorobium/Pelodictyon group</taxon>
        <taxon>Chlorobium</taxon>
    </lineage>
</organism>
<gene>
    <name evidence="3" type="ordered locus">Cpha266_1101</name>
</gene>
<dbReference type="InterPro" id="IPR002347">
    <property type="entry name" value="SDR_fam"/>
</dbReference>
<reference evidence="3 4" key="1">
    <citation type="submission" date="2006-12" db="EMBL/GenBank/DDBJ databases">
        <title>Complete sequence of Chlorobium phaeobacteroides DSM 266.</title>
        <authorList>
            <consortium name="US DOE Joint Genome Institute"/>
            <person name="Copeland A."/>
            <person name="Lucas S."/>
            <person name="Lapidus A."/>
            <person name="Barry K."/>
            <person name="Detter J.C."/>
            <person name="Glavina del Rio T."/>
            <person name="Hammon N."/>
            <person name="Israni S."/>
            <person name="Pitluck S."/>
            <person name="Goltsman E."/>
            <person name="Schmutz J."/>
            <person name="Larimer F."/>
            <person name="Land M."/>
            <person name="Hauser L."/>
            <person name="Mikhailova N."/>
            <person name="Li T."/>
            <person name="Overmann J."/>
            <person name="Bryant D.A."/>
            <person name="Richardson P."/>
        </authorList>
    </citation>
    <scope>NUCLEOTIDE SEQUENCE [LARGE SCALE GENOMIC DNA]</scope>
    <source>
        <strain evidence="3 4">DSM 266</strain>
    </source>
</reference>
<dbReference type="InterPro" id="IPR057326">
    <property type="entry name" value="KR_dom"/>
</dbReference>
<keyword evidence="4" id="KW-1185">Reference proteome</keyword>
<dbReference type="Pfam" id="PF13561">
    <property type="entry name" value="adh_short_C2"/>
    <property type="match status" value="1"/>
</dbReference>
<protein>
    <submittedName>
        <fullName evidence="3">Short-chain dehydrogenase/reductase SDR</fullName>
    </submittedName>
</protein>
<dbReference type="FunFam" id="3.40.50.720:FF:000084">
    <property type="entry name" value="Short-chain dehydrogenase reductase"/>
    <property type="match status" value="1"/>
</dbReference>
<evidence type="ECO:0000313" key="4">
    <source>
        <dbReference type="Proteomes" id="UP000008701"/>
    </source>
</evidence>
<dbReference type="EMBL" id="CP000492">
    <property type="protein sequence ID" value="ABL65142.1"/>
    <property type="molecule type" value="Genomic_DNA"/>
</dbReference>
<dbReference type="RefSeq" id="WP_011744968.1">
    <property type="nucleotide sequence ID" value="NC_008639.1"/>
</dbReference>
<evidence type="ECO:0000259" key="2">
    <source>
        <dbReference type="SMART" id="SM00822"/>
    </source>
</evidence>
<evidence type="ECO:0000256" key="1">
    <source>
        <dbReference type="ARBA" id="ARBA00006484"/>
    </source>
</evidence>
<dbReference type="PANTHER" id="PTHR42879">
    <property type="entry name" value="3-OXOACYL-(ACYL-CARRIER-PROTEIN) REDUCTASE"/>
    <property type="match status" value="1"/>
</dbReference>
<name>A1BFG5_CHLPD</name>
<dbReference type="Gene3D" id="3.40.50.720">
    <property type="entry name" value="NAD(P)-binding Rossmann-like Domain"/>
    <property type="match status" value="1"/>
</dbReference>
<dbReference type="SUPFAM" id="SSF51735">
    <property type="entry name" value="NAD(P)-binding Rossmann-fold domains"/>
    <property type="match status" value="1"/>
</dbReference>
<sequence>MKHLTNKIAVVTGGTRGIGRAISLHLAESGARVLALYARSRKSAESLEHEAAVRGLDITTFRGDLSHEESFIQVVQQLHDSCEHVDILVHSAASGVHRKAMELSDKQLKWTFEINFFAVHRLTRELIGKMGRGGRIIGITSPGGTRVIPDYAAVGSTKGAMEALFRHYSREFAPEGIAVNLVCPGLVMTDAAKALPELERLLNITLEYTPSGRMTTPQDVAEVVNFLTTDAGAQIVGQTITIDGGKGLLA</sequence>
<feature type="domain" description="Ketoreductase" evidence="2">
    <location>
        <begin position="7"/>
        <end position="185"/>
    </location>
</feature>
<comment type="similarity">
    <text evidence="1">Belongs to the short-chain dehydrogenases/reductases (SDR) family.</text>
</comment>
<dbReference type="AlphaFoldDB" id="A1BFG5"/>
<dbReference type="SMART" id="SM00822">
    <property type="entry name" value="PKS_KR"/>
    <property type="match status" value="1"/>
</dbReference>
<dbReference type="PANTHER" id="PTHR42879:SF2">
    <property type="entry name" value="3-OXOACYL-[ACYL-CARRIER-PROTEIN] REDUCTASE FABG"/>
    <property type="match status" value="1"/>
</dbReference>
<proteinExistence type="inferred from homology"/>